<keyword evidence="6 7" id="KW-0472">Membrane</keyword>
<keyword evidence="11" id="KW-1185">Reference proteome</keyword>
<protein>
    <submittedName>
        <fullName evidence="10">ABC transporter ATP-binding protein</fullName>
    </submittedName>
</protein>
<feature type="transmembrane region" description="Helical" evidence="7">
    <location>
        <begin position="149"/>
        <end position="172"/>
    </location>
</feature>
<dbReference type="InterPro" id="IPR027417">
    <property type="entry name" value="P-loop_NTPase"/>
</dbReference>
<keyword evidence="5 7" id="KW-1133">Transmembrane helix</keyword>
<accession>A0ABY2KK77</accession>
<feature type="transmembrane region" description="Helical" evidence="7">
    <location>
        <begin position="261"/>
        <end position="282"/>
    </location>
</feature>
<dbReference type="Gene3D" id="3.40.50.300">
    <property type="entry name" value="P-loop containing nucleotide triphosphate hydrolases"/>
    <property type="match status" value="1"/>
</dbReference>
<evidence type="ECO:0000313" key="11">
    <source>
        <dbReference type="Proteomes" id="UP000297741"/>
    </source>
</evidence>
<feature type="domain" description="ABC transporter" evidence="8">
    <location>
        <begin position="356"/>
        <end position="589"/>
    </location>
</feature>
<dbReference type="SUPFAM" id="SSF52540">
    <property type="entry name" value="P-loop containing nucleoside triphosphate hydrolases"/>
    <property type="match status" value="1"/>
</dbReference>
<comment type="subcellular location">
    <subcellularLocation>
        <location evidence="1">Cell membrane</location>
        <topology evidence="1">Multi-pass membrane protein</topology>
    </subcellularLocation>
</comment>
<evidence type="ECO:0000256" key="1">
    <source>
        <dbReference type="ARBA" id="ARBA00004651"/>
    </source>
</evidence>
<evidence type="ECO:0000313" key="10">
    <source>
        <dbReference type="EMBL" id="TGD42885.1"/>
    </source>
</evidence>
<dbReference type="PANTHER" id="PTHR43394">
    <property type="entry name" value="ATP-DEPENDENT PERMEASE MDL1, MITOCHONDRIAL"/>
    <property type="match status" value="1"/>
</dbReference>
<feature type="transmembrane region" description="Helical" evidence="7">
    <location>
        <begin position="178"/>
        <end position="197"/>
    </location>
</feature>
<dbReference type="EMBL" id="RPEM01000007">
    <property type="protein sequence ID" value="TGD42885.1"/>
    <property type="molecule type" value="Genomic_DNA"/>
</dbReference>
<dbReference type="Pfam" id="PF00005">
    <property type="entry name" value="ABC_tran"/>
    <property type="match status" value="1"/>
</dbReference>
<dbReference type="GO" id="GO:0005524">
    <property type="term" value="F:ATP binding"/>
    <property type="evidence" value="ECO:0007669"/>
    <property type="project" value="UniProtKB-KW"/>
</dbReference>
<dbReference type="Gene3D" id="1.20.1560.10">
    <property type="entry name" value="ABC transporter type 1, transmembrane domain"/>
    <property type="match status" value="1"/>
</dbReference>
<evidence type="ECO:0000259" key="8">
    <source>
        <dbReference type="PROSITE" id="PS50893"/>
    </source>
</evidence>
<keyword evidence="2 7" id="KW-0812">Transmembrane</keyword>
<feature type="transmembrane region" description="Helical" evidence="7">
    <location>
        <begin position="38"/>
        <end position="60"/>
    </location>
</feature>
<feature type="transmembrane region" description="Helical" evidence="7">
    <location>
        <begin position="75"/>
        <end position="93"/>
    </location>
</feature>
<dbReference type="PROSITE" id="PS50893">
    <property type="entry name" value="ABC_TRANSPORTER_2"/>
    <property type="match status" value="1"/>
</dbReference>
<dbReference type="PROSITE" id="PS50929">
    <property type="entry name" value="ABC_TM1F"/>
    <property type="match status" value="1"/>
</dbReference>
<dbReference type="InterPro" id="IPR036640">
    <property type="entry name" value="ABC1_TM_sf"/>
</dbReference>
<dbReference type="InterPro" id="IPR017871">
    <property type="entry name" value="ABC_transporter-like_CS"/>
</dbReference>
<dbReference type="Proteomes" id="UP000297741">
    <property type="component" value="Unassembled WGS sequence"/>
</dbReference>
<keyword evidence="3" id="KW-0547">Nucleotide-binding</keyword>
<evidence type="ECO:0000256" key="2">
    <source>
        <dbReference type="ARBA" id="ARBA00022692"/>
    </source>
</evidence>
<gene>
    <name evidence="10" type="ORF">EEB11_11440</name>
</gene>
<dbReference type="InterPro" id="IPR003593">
    <property type="entry name" value="AAA+_ATPase"/>
</dbReference>
<comment type="caution">
    <text evidence="10">The sequence shown here is derived from an EMBL/GenBank/DDBJ whole genome shotgun (WGS) entry which is preliminary data.</text>
</comment>
<dbReference type="PROSITE" id="PS00211">
    <property type="entry name" value="ABC_TRANSPORTER_1"/>
    <property type="match status" value="1"/>
</dbReference>
<sequence length="598" mass="63279">MTLPDTPARDLPPPDTDAGDGPLVRWFWARYLRPESGLLALAFLIMVIEGSTLGALSYMLEPLFDRVFGSGSTGALWLVGGAIFGLFAVRAITSLTSKTLLARVSQRVAARMQGQLLAHLLRLDMRFFQDNSPGALIERVQGDTMAVQGIWISLVSGIGRDMVALIGLFAVAVSIDPWWTLAALIGTPLLILPAAVLRRYLRRKAIHLRNQAGERATRLDEIFHGIQAVKLNRMEAHQTARFDAILSRIVSAETKAAFGRAVLPSLVDLITGFGFLAVLMLGGREVAAGTRSTGEFMAFFSAMVLTFQPIRRLGDMAGLWQIGAASLHRIAALFGLQPSHCRPAVGQMPATLPPALSFADVHFGYGDQPVLRGLSFTAEAGKLTALVGPSGAGKSTVFHLLTGLSDPASGVVAIDGIATTDMGLDDQRALFAAVSQDAALFDESLRDNLTLGRQGISAGQIDAVLATAQAAGFVGTLPQGADTPAGPRGSNLSGGQRQRIAIARALLRDTPVLLLDEATSALDAASEAALATAMAQAAQGRTTLVIAHRLATVRSAHRIIVMDQGRAVETGTHAELLAQGGLYANLYALQFKDEGTAQ</sequence>
<dbReference type="InterPro" id="IPR011527">
    <property type="entry name" value="ABC1_TM_dom"/>
</dbReference>
<keyword evidence="4 10" id="KW-0067">ATP-binding</keyword>
<evidence type="ECO:0000256" key="4">
    <source>
        <dbReference type="ARBA" id="ARBA00022840"/>
    </source>
</evidence>
<proteinExistence type="predicted"/>
<dbReference type="RefSeq" id="WP_135431445.1">
    <property type="nucleotide sequence ID" value="NZ_RPEM01000007.1"/>
</dbReference>
<dbReference type="SUPFAM" id="SSF90123">
    <property type="entry name" value="ABC transporter transmembrane region"/>
    <property type="match status" value="1"/>
</dbReference>
<dbReference type="CDD" id="cd18552">
    <property type="entry name" value="ABC_6TM_MsbA_like"/>
    <property type="match status" value="1"/>
</dbReference>
<dbReference type="InterPro" id="IPR039421">
    <property type="entry name" value="Type_1_exporter"/>
</dbReference>
<evidence type="ECO:0000256" key="5">
    <source>
        <dbReference type="ARBA" id="ARBA00022989"/>
    </source>
</evidence>
<dbReference type="SMART" id="SM00382">
    <property type="entry name" value="AAA"/>
    <property type="match status" value="1"/>
</dbReference>
<name>A0ABY2KK77_9RHOB</name>
<dbReference type="Pfam" id="PF00664">
    <property type="entry name" value="ABC_membrane"/>
    <property type="match status" value="1"/>
</dbReference>
<evidence type="ECO:0000256" key="7">
    <source>
        <dbReference type="SAM" id="Phobius"/>
    </source>
</evidence>
<dbReference type="InterPro" id="IPR003439">
    <property type="entry name" value="ABC_transporter-like_ATP-bd"/>
</dbReference>
<evidence type="ECO:0000256" key="3">
    <source>
        <dbReference type="ARBA" id="ARBA00022741"/>
    </source>
</evidence>
<reference evidence="10 11" key="1">
    <citation type="submission" date="2018-11" db="EMBL/GenBank/DDBJ databases">
        <title>Tabrizicola sp. isolated from sediment of alpine lake.</title>
        <authorList>
            <person name="Liu Z."/>
        </authorList>
    </citation>
    <scope>NUCLEOTIDE SEQUENCE [LARGE SCALE GENOMIC DNA]</scope>
    <source>
        <strain evidence="10 11">DRYC-M-16</strain>
    </source>
</reference>
<evidence type="ECO:0000259" key="9">
    <source>
        <dbReference type="PROSITE" id="PS50929"/>
    </source>
</evidence>
<evidence type="ECO:0000256" key="6">
    <source>
        <dbReference type="ARBA" id="ARBA00023136"/>
    </source>
</evidence>
<feature type="domain" description="ABC transmembrane type-1" evidence="9">
    <location>
        <begin position="40"/>
        <end position="321"/>
    </location>
</feature>
<dbReference type="PANTHER" id="PTHR43394:SF1">
    <property type="entry name" value="ATP-BINDING CASSETTE SUB-FAMILY B MEMBER 10, MITOCHONDRIAL"/>
    <property type="match status" value="1"/>
</dbReference>
<organism evidence="10 11">
    <name type="scientific">Pseudotabrizicola sediminis</name>
    <dbReference type="NCBI Taxonomy" id="2486418"/>
    <lineage>
        <taxon>Bacteria</taxon>
        <taxon>Pseudomonadati</taxon>
        <taxon>Pseudomonadota</taxon>
        <taxon>Alphaproteobacteria</taxon>
        <taxon>Rhodobacterales</taxon>
        <taxon>Paracoccaceae</taxon>
        <taxon>Pseudotabrizicola</taxon>
    </lineage>
</organism>